<organism evidence="1 2">
    <name type="scientific">Pseudovirgaria hyperparasitica</name>
    <dbReference type="NCBI Taxonomy" id="470096"/>
    <lineage>
        <taxon>Eukaryota</taxon>
        <taxon>Fungi</taxon>
        <taxon>Dikarya</taxon>
        <taxon>Ascomycota</taxon>
        <taxon>Pezizomycotina</taxon>
        <taxon>Dothideomycetes</taxon>
        <taxon>Dothideomycetes incertae sedis</taxon>
        <taxon>Acrospermales</taxon>
        <taxon>Acrospermaceae</taxon>
        <taxon>Pseudovirgaria</taxon>
    </lineage>
</organism>
<accession>A0A6A6VQD6</accession>
<dbReference type="AlphaFoldDB" id="A0A6A6VQD6"/>
<evidence type="ECO:0008006" key="3">
    <source>
        <dbReference type="Google" id="ProtNLM"/>
    </source>
</evidence>
<proteinExistence type="predicted"/>
<dbReference type="RefSeq" id="XP_033594871.1">
    <property type="nucleotide sequence ID" value="XM_033749735.1"/>
</dbReference>
<evidence type="ECO:0000313" key="1">
    <source>
        <dbReference type="EMBL" id="KAF2752413.1"/>
    </source>
</evidence>
<gene>
    <name evidence="1" type="ORF">EJ05DRAFT_542636</name>
</gene>
<dbReference type="Proteomes" id="UP000799437">
    <property type="component" value="Unassembled WGS sequence"/>
</dbReference>
<sequence>MDKCIIVTSDEKSLEVAPDRLGFALLFRDFLDDLGLTSEPFVLSHVDHNTMSIILEWALGHYVDGITLPPKLKFWQSREDFEILRIIPTADFLGAESLLNQALTLANLLLVTDYKFRNTVEKTEFSTQMTKRLLTLDAVQTAQRHYKYYCYAQIDGSEREIWSEIVSSFPESSRAVKDWTIFIYATFTTKLRVIGKESETEDLSALKTFIHEWRPFIKVTFDRIMTI</sequence>
<dbReference type="InterPro" id="IPR011333">
    <property type="entry name" value="SKP1/BTB/POZ_sf"/>
</dbReference>
<dbReference type="SUPFAM" id="SSF54695">
    <property type="entry name" value="POZ domain"/>
    <property type="match status" value="1"/>
</dbReference>
<reference evidence="1" key="1">
    <citation type="journal article" date="2020" name="Stud. Mycol.">
        <title>101 Dothideomycetes genomes: a test case for predicting lifestyles and emergence of pathogens.</title>
        <authorList>
            <person name="Haridas S."/>
            <person name="Albert R."/>
            <person name="Binder M."/>
            <person name="Bloem J."/>
            <person name="Labutti K."/>
            <person name="Salamov A."/>
            <person name="Andreopoulos B."/>
            <person name="Baker S."/>
            <person name="Barry K."/>
            <person name="Bills G."/>
            <person name="Bluhm B."/>
            <person name="Cannon C."/>
            <person name="Castanera R."/>
            <person name="Culley D."/>
            <person name="Daum C."/>
            <person name="Ezra D."/>
            <person name="Gonzalez J."/>
            <person name="Henrissat B."/>
            <person name="Kuo A."/>
            <person name="Liang C."/>
            <person name="Lipzen A."/>
            <person name="Lutzoni F."/>
            <person name="Magnuson J."/>
            <person name="Mondo S."/>
            <person name="Nolan M."/>
            <person name="Ohm R."/>
            <person name="Pangilinan J."/>
            <person name="Park H.-J."/>
            <person name="Ramirez L."/>
            <person name="Alfaro M."/>
            <person name="Sun H."/>
            <person name="Tritt A."/>
            <person name="Yoshinaga Y."/>
            <person name="Zwiers L.-H."/>
            <person name="Turgeon B."/>
            <person name="Goodwin S."/>
            <person name="Spatafora J."/>
            <person name="Crous P."/>
            <person name="Grigoriev I."/>
        </authorList>
    </citation>
    <scope>NUCLEOTIDE SEQUENCE</scope>
    <source>
        <strain evidence="1">CBS 121739</strain>
    </source>
</reference>
<dbReference type="GeneID" id="54490789"/>
<dbReference type="EMBL" id="ML996638">
    <property type="protein sequence ID" value="KAF2752413.1"/>
    <property type="molecule type" value="Genomic_DNA"/>
</dbReference>
<name>A0A6A6VQD6_9PEZI</name>
<evidence type="ECO:0000313" key="2">
    <source>
        <dbReference type="Proteomes" id="UP000799437"/>
    </source>
</evidence>
<protein>
    <recommendedName>
        <fullName evidence="3">BTB domain-containing protein</fullName>
    </recommendedName>
</protein>
<keyword evidence="2" id="KW-1185">Reference proteome</keyword>